<proteinExistence type="predicted"/>
<dbReference type="NCBIfam" id="TIGR01725">
    <property type="entry name" value="phge_HK97_gp10"/>
    <property type="match status" value="1"/>
</dbReference>
<gene>
    <name evidence="1" type="ORF">C8R14_10762</name>
</gene>
<dbReference type="InterPro" id="IPR010064">
    <property type="entry name" value="HK97-gp10_tail"/>
</dbReference>
<sequence>MASKMELDIEELMQKIKLINEDVRYKGGRFALRKAAQVVATDAVRMSKAVDDPDTPEDISKNVAIRWNGRLFKASNGYQMGFRVGILGGAQTPSARPKKKRGKYTLSELGELSGKGKDNPGGDTFYWRFVNFGTKNIQSKHFFEPALKNNTSRATAEFVTQFEKALDRAIRKKFRQR</sequence>
<evidence type="ECO:0000313" key="2">
    <source>
        <dbReference type="Proteomes" id="UP000247780"/>
    </source>
</evidence>
<reference evidence="1 2" key="1">
    <citation type="submission" date="2018-04" db="EMBL/GenBank/DDBJ databases">
        <title>Active sludge and wastewater microbial communities from Klosterneuburg, Austria.</title>
        <authorList>
            <person name="Wagner M."/>
        </authorList>
    </citation>
    <scope>NUCLEOTIDE SEQUENCE [LARGE SCALE GENOMIC DNA]</scope>
    <source>
        <strain evidence="1 2">Nm 57</strain>
    </source>
</reference>
<keyword evidence="2" id="KW-1185">Reference proteome</keyword>
<comment type="caution">
    <text evidence="1">The sequence shown here is derived from an EMBL/GenBank/DDBJ whole genome shotgun (WGS) entry which is preliminary data.</text>
</comment>
<name>A0ABX5M9B4_9PROT</name>
<accession>A0ABX5M9B4</accession>
<dbReference type="Proteomes" id="UP000247780">
    <property type="component" value="Unassembled WGS sequence"/>
</dbReference>
<evidence type="ECO:0000313" key="1">
    <source>
        <dbReference type="EMBL" id="PXV82490.1"/>
    </source>
</evidence>
<dbReference type="RefSeq" id="WP_011634517.1">
    <property type="nucleotide sequence ID" value="NZ_QICQ01000007.1"/>
</dbReference>
<dbReference type="EMBL" id="QICQ01000007">
    <property type="protein sequence ID" value="PXV82490.1"/>
    <property type="molecule type" value="Genomic_DNA"/>
</dbReference>
<organism evidence="1 2">
    <name type="scientific">Nitrosomonas eutropha</name>
    <dbReference type="NCBI Taxonomy" id="916"/>
    <lineage>
        <taxon>Bacteria</taxon>
        <taxon>Pseudomonadati</taxon>
        <taxon>Pseudomonadota</taxon>
        <taxon>Betaproteobacteria</taxon>
        <taxon>Nitrosomonadales</taxon>
        <taxon>Nitrosomonadaceae</taxon>
        <taxon>Nitrosomonas</taxon>
    </lineage>
</organism>
<protein>
    <submittedName>
        <fullName evidence="1">HK97 gp10 family phage protein</fullName>
    </submittedName>
</protein>